<feature type="coiled-coil region" evidence="10">
    <location>
        <begin position="200"/>
        <end position="234"/>
    </location>
</feature>
<proteinExistence type="predicted"/>
<evidence type="ECO:0000256" key="5">
    <source>
        <dbReference type="ARBA" id="ARBA00022776"/>
    </source>
</evidence>
<evidence type="ECO:0000256" key="9">
    <source>
        <dbReference type="ARBA" id="ARBA00023328"/>
    </source>
</evidence>
<dbReference type="Proteomes" id="UP000008311">
    <property type="component" value="Unassembled WGS sequence"/>
</dbReference>
<name>B9RY38_RICCO</name>
<dbReference type="AlphaFoldDB" id="B9RY38"/>
<dbReference type="EMBL" id="EQ973830">
    <property type="protein sequence ID" value="EEF43730.1"/>
    <property type="molecule type" value="Genomic_DNA"/>
</dbReference>
<keyword evidence="5" id="KW-0498">Mitosis</keyword>
<dbReference type="GO" id="GO:0007059">
    <property type="term" value="P:chromosome segregation"/>
    <property type="evidence" value="ECO:0000318"/>
    <property type="project" value="GO_Central"/>
</dbReference>
<evidence type="ECO:0000256" key="1">
    <source>
        <dbReference type="ARBA" id="ARBA00004123"/>
    </source>
</evidence>
<dbReference type="eggNOG" id="ENOG502S23Z">
    <property type="taxonomic scope" value="Eukaryota"/>
</dbReference>
<dbReference type="GO" id="GO:0000444">
    <property type="term" value="C:MIS12/MIND type complex"/>
    <property type="evidence" value="ECO:0000318"/>
    <property type="project" value="GO_Central"/>
</dbReference>
<organism evidence="11 12">
    <name type="scientific">Ricinus communis</name>
    <name type="common">Castor bean</name>
    <dbReference type="NCBI Taxonomy" id="3988"/>
    <lineage>
        <taxon>Eukaryota</taxon>
        <taxon>Viridiplantae</taxon>
        <taxon>Streptophyta</taxon>
        <taxon>Embryophyta</taxon>
        <taxon>Tracheophyta</taxon>
        <taxon>Spermatophyta</taxon>
        <taxon>Magnoliopsida</taxon>
        <taxon>eudicotyledons</taxon>
        <taxon>Gunneridae</taxon>
        <taxon>Pentapetalae</taxon>
        <taxon>rosids</taxon>
        <taxon>fabids</taxon>
        <taxon>Malpighiales</taxon>
        <taxon>Euphorbiaceae</taxon>
        <taxon>Acalyphoideae</taxon>
        <taxon>Acalypheae</taxon>
        <taxon>Ricinus</taxon>
    </lineage>
</organism>
<keyword evidence="4" id="KW-0132">Cell division</keyword>
<keyword evidence="7" id="KW-0539">Nucleus</keyword>
<evidence type="ECO:0000313" key="12">
    <source>
        <dbReference type="Proteomes" id="UP000008311"/>
    </source>
</evidence>
<evidence type="ECO:0000313" key="11">
    <source>
        <dbReference type="EMBL" id="EEF43730.1"/>
    </source>
</evidence>
<dbReference type="GO" id="GO:0051301">
    <property type="term" value="P:cell division"/>
    <property type="evidence" value="ECO:0007669"/>
    <property type="project" value="UniProtKB-KW"/>
</dbReference>
<protein>
    <submittedName>
        <fullName evidence="11">Uncharacterized protein</fullName>
    </submittedName>
</protein>
<reference evidence="12" key="1">
    <citation type="journal article" date="2010" name="Nat. Biotechnol.">
        <title>Draft genome sequence of the oilseed species Ricinus communis.</title>
        <authorList>
            <person name="Chan A.P."/>
            <person name="Crabtree J."/>
            <person name="Zhao Q."/>
            <person name="Lorenzi H."/>
            <person name="Orvis J."/>
            <person name="Puiu D."/>
            <person name="Melake-Berhan A."/>
            <person name="Jones K.M."/>
            <person name="Redman J."/>
            <person name="Chen G."/>
            <person name="Cahoon E.B."/>
            <person name="Gedil M."/>
            <person name="Stanke M."/>
            <person name="Haas B.J."/>
            <person name="Wortman J.R."/>
            <person name="Fraser-Liggett C.M."/>
            <person name="Ravel J."/>
            <person name="Rabinowicz P.D."/>
        </authorList>
    </citation>
    <scope>NUCLEOTIDE SEQUENCE [LARGE SCALE GENOMIC DNA]</scope>
    <source>
        <strain evidence="12">cv. Hale</strain>
    </source>
</reference>
<keyword evidence="10" id="KW-0175">Coiled coil</keyword>
<sequence>MENKSGSSRHSDFTKSFKLAIRSLLTSCSKQVSSSSSSSSSSFQSTAPSVIIHNHNSASAVLLIYFYFVGTNLKDFIKAFSDCNTKEQESLHRLFIQMNTKSLCWVSKFPGHYFSASDDRGHLVSDSWWEDVVIVGFASLASFNSNVVSFDILQDEFESLGLETQVGTTLDTVDQLLEEQHMDPLFSKETNVMDVVHSLSIAKENEIQCLMSMLERAEEQRHLIRARTEQLKKRRQDVSSPTDVKKLRSRVLSYWTSSDEL</sequence>
<comment type="subcellular location">
    <subcellularLocation>
        <location evidence="2">Chromosome</location>
        <location evidence="2">Centromere</location>
        <location evidence="2">Kinetochore</location>
    </subcellularLocation>
    <subcellularLocation>
        <location evidence="1">Nucleus</location>
    </subcellularLocation>
</comment>
<dbReference type="InParanoid" id="B9RY38"/>
<evidence type="ECO:0000256" key="2">
    <source>
        <dbReference type="ARBA" id="ARBA00004629"/>
    </source>
</evidence>
<dbReference type="PANTHER" id="PTHR15459">
    <property type="entry name" value="POLYAMINE-MODULATED FACTOR 1"/>
    <property type="match status" value="1"/>
</dbReference>
<dbReference type="GO" id="GO:0005634">
    <property type="term" value="C:nucleus"/>
    <property type="evidence" value="ECO:0007669"/>
    <property type="project" value="UniProtKB-SubCell"/>
</dbReference>
<evidence type="ECO:0000256" key="3">
    <source>
        <dbReference type="ARBA" id="ARBA00022454"/>
    </source>
</evidence>
<keyword evidence="9" id="KW-0137">Centromere</keyword>
<evidence type="ECO:0000256" key="6">
    <source>
        <dbReference type="ARBA" id="ARBA00022838"/>
    </source>
</evidence>
<accession>B9RY38</accession>
<keyword evidence="3" id="KW-0158">Chromosome</keyword>
<keyword evidence="8" id="KW-0131">Cell cycle</keyword>
<evidence type="ECO:0000256" key="4">
    <source>
        <dbReference type="ARBA" id="ARBA00022618"/>
    </source>
</evidence>
<evidence type="ECO:0000256" key="8">
    <source>
        <dbReference type="ARBA" id="ARBA00023306"/>
    </source>
</evidence>
<gene>
    <name evidence="11" type="ORF">RCOM_0814160</name>
</gene>
<dbReference type="PANTHER" id="PTHR15459:SF3">
    <property type="entry name" value="POLYAMINE-MODULATED FACTOR 1"/>
    <property type="match status" value="1"/>
</dbReference>
<evidence type="ECO:0000256" key="10">
    <source>
        <dbReference type="SAM" id="Coils"/>
    </source>
</evidence>
<keyword evidence="12" id="KW-1185">Reference proteome</keyword>
<keyword evidence="6" id="KW-0995">Kinetochore</keyword>
<dbReference type="InterPro" id="IPR007128">
    <property type="entry name" value="PMF1/Nnf1"/>
</dbReference>
<evidence type="ECO:0000256" key="7">
    <source>
        <dbReference type="ARBA" id="ARBA00023242"/>
    </source>
</evidence>